<keyword evidence="1" id="KW-1133">Transmembrane helix</keyword>
<reference evidence="2 3" key="1">
    <citation type="submission" date="2022-05" db="EMBL/GenBank/DDBJ databases">
        <title>Microbulbifer sp. nov., isolated from sponge.</title>
        <authorList>
            <person name="Gao L."/>
        </authorList>
    </citation>
    <scope>NUCLEOTIDE SEQUENCE [LARGE SCALE GENOMIC DNA]</scope>
    <source>
        <strain evidence="2 3">MI-G</strain>
    </source>
</reference>
<gene>
    <name evidence="2" type="ORF">M8T91_02360</name>
</gene>
<keyword evidence="3" id="KW-1185">Reference proteome</keyword>
<evidence type="ECO:0000313" key="2">
    <source>
        <dbReference type="EMBL" id="WKD50294.1"/>
    </source>
</evidence>
<evidence type="ECO:0000313" key="3">
    <source>
        <dbReference type="Proteomes" id="UP001321520"/>
    </source>
</evidence>
<name>A0ABY9EFJ1_9GAMM</name>
<dbReference type="RefSeq" id="WP_301416447.1">
    <property type="nucleotide sequence ID" value="NZ_CP098023.1"/>
</dbReference>
<protein>
    <submittedName>
        <fullName evidence="2">Uncharacterized protein</fullName>
    </submittedName>
</protein>
<dbReference type="Proteomes" id="UP001321520">
    <property type="component" value="Chromosome"/>
</dbReference>
<evidence type="ECO:0000256" key="1">
    <source>
        <dbReference type="SAM" id="Phobius"/>
    </source>
</evidence>
<proteinExistence type="predicted"/>
<accession>A0ABY9EFJ1</accession>
<feature type="transmembrane region" description="Helical" evidence="1">
    <location>
        <begin position="86"/>
        <end position="108"/>
    </location>
</feature>
<keyword evidence="1" id="KW-0472">Membrane</keyword>
<feature type="transmembrane region" description="Helical" evidence="1">
    <location>
        <begin position="52"/>
        <end position="74"/>
    </location>
</feature>
<sequence length="145" mass="15581">MQLSREAKLVSGIILLSIPTIMYGGITLLSILTQGVSGFGAEGIALDEVQFALWRAGHAHAGVWVILSLVMQILIDSAKLSSSMKWLSRVSAPIAAVSISGGFFGVAFLPEFRWLIYFGTFNLLLSALLTGVGLLKNLRIAHLHT</sequence>
<feature type="transmembrane region" description="Helical" evidence="1">
    <location>
        <begin position="12"/>
        <end position="32"/>
    </location>
</feature>
<feature type="transmembrane region" description="Helical" evidence="1">
    <location>
        <begin position="114"/>
        <end position="135"/>
    </location>
</feature>
<keyword evidence="1" id="KW-0812">Transmembrane</keyword>
<dbReference type="EMBL" id="CP098023">
    <property type="protein sequence ID" value="WKD50294.1"/>
    <property type="molecule type" value="Genomic_DNA"/>
</dbReference>
<organism evidence="2 3">
    <name type="scientific">Microbulbifer spongiae</name>
    <dbReference type="NCBI Taxonomy" id="2944933"/>
    <lineage>
        <taxon>Bacteria</taxon>
        <taxon>Pseudomonadati</taxon>
        <taxon>Pseudomonadota</taxon>
        <taxon>Gammaproteobacteria</taxon>
        <taxon>Cellvibrionales</taxon>
        <taxon>Microbulbiferaceae</taxon>
        <taxon>Microbulbifer</taxon>
    </lineage>
</organism>